<dbReference type="Proteomes" id="UP000754710">
    <property type="component" value="Unassembled WGS sequence"/>
</dbReference>
<feature type="transmembrane region" description="Helical" evidence="5">
    <location>
        <begin position="130"/>
        <end position="148"/>
    </location>
</feature>
<keyword evidence="7" id="KW-1185">Reference proteome</keyword>
<dbReference type="EMBL" id="JAIEZQ010000002">
    <property type="protein sequence ID" value="MBY9076010.1"/>
    <property type="molecule type" value="Genomic_DNA"/>
</dbReference>
<feature type="transmembrane region" description="Helical" evidence="5">
    <location>
        <begin position="201"/>
        <end position="218"/>
    </location>
</feature>
<proteinExistence type="predicted"/>
<comment type="subcellular location">
    <subcellularLocation>
        <location evidence="1">Membrane</location>
        <topology evidence="1">Multi-pass membrane protein</topology>
    </subcellularLocation>
</comment>
<evidence type="ECO:0000256" key="1">
    <source>
        <dbReference type="ARBA" id="ARBA00004141"/>
    </source>
</evidence>
<dbReference type="InterPro" id="IPR044878">
    <property type="entry name" value="UbiA_sf"/>
</dbReference>
<accession>A0ABS7RLT8</accession>
<feature type="transmembrane region" description="Helical" evidence="5">
    <location>
        <begin position="224"/>
        <end position="241"/>
    </location>
</feature>
<evidence type="ECO:0000256" key="2">
    <source>
        <dbReference type="ARBA" id="ARBA00022692"/>
    </source>
</evidence>
<comment type="caution">
    <text evidence="6">The sequence shown here is derived from an EMBL/GenBank/DDBJ whole genome shotgun (WGS) entry which is preliminary data.</text>
</comment>
<dbReference type="RefSeq" id="WP_221025697.1">
    <property type="nucleotide sequence ID" value="NZ_JAIEZQ010000002.1"/>
</dbReference>
<dbReference type="Gene3D" id="1.10.357.140">
    <property type="entry name" value="UbiA prenyltransferase"/>
    <property type="match status" value="1"/>
</dbReference>
<feature type="transmembrane region" description="Helical" evidence="5">
    <location>
        <begin position="77"/>
        <end position="100"/>
    </location>
</feature>
<gene>
    <name evidence="6" type="ORF">K1X13_14340</name>
</gene>
<feature type="transmembrane region" description="Helical" evidence="5">
    <location>
        <begin position="248"/>
        <end position="265"/>
    </location>
</feature>
<keyword evidence="4 5" id="KW-0472">Membrane</keyword>
<organism evidence="6 7">
    <name type="scientific">Nocardioides jiangsuensis</name>
    <dbReference type="NCBI Taxonomy" id="2866161"/>
    <lineage>
        <taxon>Bacteria</taxon>
        <taxon>Bacillati</taxon>
        <taxon>Actinomycetota</taxon>
        <taxon>Actinomycetes</taxon>
        <taxon>Propionibacteriales</taxon>
        <taxon>Nocardioidaceae</taxon>
        <taxon>Nocardioides</taxon>
    </lineage>
</organism>
<evidence type="ECO:0000256" key="4">
    <source>
        <dbReference type="ARBA" id="ARBA00023136"/>
    </source>
</evidence>
<evidence type="ECO:0000256" key="3">
    <source>
        <dbReference type="ARBA" id="ARBA00022989"/>
    </source>
</evidence>
<keyword evidence="2 5" id="KW-0812">Transmembrane</keyword>
<evidence type="ECO:0000313" key="7">
    <source>
        <dbReference type="Proteomes" id="UP000754710"/>
    </source>
</evidence>
<sequence length="266" mass="26670">MNTTALLRAAHLGPTVAVTVVAALLAAAADVGPATWVLVVLAVLTGQLTIGWSNDLVDARRDRQVGRTDKPLATGELPRPVALAAVSSSAAACVVLSLALGWPAGLVHLGPCVGSGLAYNLGLKSTRWSWLPYAVAFASLPAVVTLAAEPPALPPWPVVVAGGLLGVGAHFVNVLPDLDDDAATGVRGLPHRLGARRSQRAATAVLVTGSLAVVLGPPGVPATAAWVALGVTLLLAVAAFSGTGRTPFRAAVGIALVNVAMITMAG</sequence>
<evidence type="ECO:0000256" key="5">
    <source>
        <dbReference type="SAM" id="Phobius"/>
    </source>
</evidence>
<feature type="transmembrane region" description="Helical" evidence="5">
    <location>
        <begin position="154"/>
        <end position="175"/>
    </location>
</feature>
<name>A0ABS7RLT8_9ACTN</name>
<dbReference type="Pfam" id="PF01040">
    <property type="entry name" value="UbiA"/>
    <property type="match status" value="1"/>
</dbReference>
<dbReference type="CDD" id="cd13956">
    <property type="entry name" value="PT_UbiA"/>
    <property type="match status" value="1"/>
</dbReference>
<keyword evidence="3 5" id="KW-1133">Transmembrane helix</keyword>
<feature type="transmembrane region" description="Helical" evidence="5">
    <location>
        <begin position="106"/>
        <end position="123"/>
    </location>
</feature>
<protein>
    <submittedName>
        <fullName evidence="6">UbiA family prenyltransferase</fullName>
    </submittedName>
</protein>
<evidence type="ECO:0000313" key="6">
    <source>
        <dbReference type="EMBL" id="MBY9076010.1"/>
    </source>
</evidence>
<feature type="transmembrane region" description="Helical" evidence="5">
    <location>
        <begin position="35"/>
        <end position="57"/>
    </location>
</feature>
<reference evidence="6 7" key="1">
    <citation type="submission" date="2021-08" db="EMBL/GenBank/DDBJ databases">
        <title>Nocardioides bacterium WL0053 sp. nov., isolated from the sediment.</title>
        <authorList>
            <person name="Wang L."/>
            <person name="Zhang D."/>
            <person name="Zhang A."/>
        </authorList>
    </citation>
    <scope>NUCLEOTIDE SEQUENCE [LARGE SCALE GENOMIC DNA]</scope>
    <source>
        <strain evidence="6 7">WL0053</strain>
    </source>
</reference>
<feature type="transmembrane region" description="Helical" evidence="5">
    <location>
        <begin position="12"/>
        <end position="29"/>
    </location>
</feature>
<dbReference type="InterPro" id="IPR000537">
    <property type="entry name" value="UbiA_prenyltransferase"/>
</dbReference>